<dbReference type="PROSITE" id="PS50894">
    <property type="entry name" value="HPT"/>
    <property type="match status" value="1"/>
</dbReference>
<dbReference type="Gene3D" id="3.40.50.2300">
    <property type="match status" value="2"/>
</dbReference>
<keyword evidence="3 12" id="KW-0597">Phosphoprotein</keyword>
<dbReference type="InterPro" id="IPR036097">
    <property type="entry name" value="HisK_dim/P_sf"/>
</dbReference>
<feature type="modified residue" description="4-aspartylphosphate" evidence="12">
    <location>
        <position position="1227"/>
    </location>
</feature>
<keyword evidence="5" id="KW-0547">Nucleotide-binding</keyword>
<dbReference type="Gene3D" id="1.20.120.160">
    <property type="entry name" value="HPT domain"/>
    <property type="match status" value="1"/>
</dbReference>
<dbReference type="PROSITE" id="PS50109">
    <property type="entry name" value="HIS_KIN"/>
    <property type="match status" value="1"/>
</dbReference>
<evidence type="ECO:0000259" key="15">
    <source>
        <dbReference type="PROSITE" id="PS50110"/>
    </source>
</evidence>
<feature type="domain" description="PAC" evidence="17">
    <location>
        <begin position="449"/>
        <end position="504"/>
    </location>
</feature>
<dbReference type="SMART" id="SM00448">
    <property type="entry name" value="REC"/>
    <property type="match status" value="2"/>
</dbReference>
<gene>
    <name evidence="19" type="ORF">FHS30_002500</name>
</gene>
<dbReference type="SMART" id="SM00387">
    <property type="entry name" value="HATPase_c"/>
    <property type="match status" value="1"/>
</dbReference>
<sequence length="1441" mass="160075">MQGRQRTSLLIILCLLLAVAATGSYFLRADVHQRLQAQLEHRLSIANNSVHRWRQAELRRVSNWANHPDLQQLIVTLTKPARAPEETAATPPSDIHAAITGLLQPYLNVNRNRGFIILSPSKIILSADRSELIGSPSPLLSQPHISQRALAGEALLSNPLRAEMPMVNRFGKSTNGLPTQFSIAPIHDETGHIVALLALRIDLLADFTPLLSQLDFGNSGEVLMFNRAGKLLSESRFLAMLPTLGLSERPTAMLEISLEDPLRDLRLRPKGVVEQADLPLTHSVQSAIANGRGHNLSGYRDYRGIDVVGAWLWDDQLNLGFAVEIDSREALASYYIFLATLVLITAIGMGITLYLVITGKSSQQKLGQYYREKSSILDNTPAFIYIRDLHGRVLFANRQAAEVFNIPPHVLPLWAAEQTNRKSLPYHRELLSQRHQVFIDQEDDLLLRDKTAFTYEAMLEGRAIKSTFIITKFPIRNERGVIYAIGTSGIDITQRLETEQKLSERDRFQANLMANLPGAVYRCRQEQQGWALTYISHGSIGLLGQSSSTLTGDKTTYLEDLMHIDDRNRIADQIRSALTSGMPYQLEFRQSNQSPSKWLWARGRIFEVNGQMITEGFLSDITERKSVEEELAAHRRQLSSLVTERTRELDRERERLNDIIRGAADGIVSCNSNHTITLYSPAAQKLLGYSQEEAIGQSVFDCFSPANAEILRDDIEALDQLQAPQAAREIDLLHKSGETVRAEISISRNTTHGMINYTFILRDVSVRLEQQLALENAKHVAEEASQAKSNFLANISHEIRTPLNAIIGMNQLALRTPLNNKQSRYLKTIEYSSHTLLGIINDVLDFSKIEAGKLEIEHIPFNLESSLEAISQMTAARAQEKGVDFLLDIDPQVPAKLYGDPLRISQILTNLCSNATKFTEQGHITLGAKFVSGDEKTVTLEFFVADTGIGLSDPQRAQLFQAFSQADASVTRKYGGTGLGLSICRELINLMGGNIAVDSKQGVGSRFSFQLTFDCDPATMQVEEGRSYNRNLSVLVVEPDADTAKLLNKTLENFEHAATVCHSGEQALVRIDDSSQFDLILLNWQQPGVSGENLIAQIDAAAGSERPPLVVMLTSKEESESSDVVRGSGADGLLFKPISSSQLLNTITQLTQPATERRLTLPNATNIFDIPDQFRGARILIVEDNEINQEIAREIFETAGFHISLADNGKEALDRVANDKLDLVLMDIQMPIMDGETATQQIRAAGHRLPIIAMTANAFRDDEQRCLAKGMNAYLTKPINIEKALICVCHWLSVSGFEASPRAAHHIPSIATDKNTTWPTDLPGMNTQRAMLNCGGSYELYLKLLEDFSAGYDGFIASLDELLQTQQYTKAHFKTHSLKGVSGNLGAQRLYESCTQLDNNLRKPTPDASQIPAQFFSLTKAWEQFQNNLEVLGVKTNATEK</sequence>
<evidence type="ECO:0000259" key="14">
    <source>
        <dbReference type="PROSITE" id="PS50109"/>
    </source>
</evidence>
<dbReference type="SUPFAM" id="SSF47226">
    <property type="entry name" value="Histidine-containing phosphotransfer domain, HPT domain"/>
    <property type="match status" value="1"/>
</dbReference>
<dbReference type="NCBIfam" id="TIGR00229">
    <property type="entry name" value="sensory_box"/>
    <property type="match status" value="1"/>
</dbReference>
<dbReference type="SUPFAM" id="SSF52172">
    <property type="entry name" value="CheY-like"/>
    <property type="match status" value="2"/>
</dbReference>
<evidence type="ECO:0000256" key="1">
    <source>
        <dbReference type="ARBA" id="ARBA00000085"/>
    </source>
</evidence>
<evidence type="ECO:0000256" key="7">
    <source>
        <dbReference type="ARBA" id="ARBA00022840"/>
    </source>
</evidence>
<dbReference type="SMART" id="SM00388">
    <property type="entry name" value="HisKA"/>
    <property type="match status" value="1"/>
</dbReference>
<dbReference type="SUPFAM" id="SSF55874">
    <property type="entry name" value="ATPase domain of HSP90 chaperone/DNA topoisomerase II/histidine kinase"/>
    <property type="match status" value="1"/>
</dbReference>
<keyword evidence="13" id="KW-0812">Transmembrane</keyword>
<dbReference type="Gene3D" id="1.10.287.130">
    <property type="match status" value="1"/>
</dbReference>
<evidence type="ECO:0000256" key="10">
    <source>
        <dbReference type="ARBA" id="ARBA00068150"/>
    </source>
</evidence>
<evidence type="ECO:0000259" key="16">
    <source>
        <dbReference type="PROSITE" id="PS50112"/>
    </source>
</evidence>
<feature type="domain" description="Histidine kinase" evidence="14">
    <location>
        <begin position="794"/>
        <end position="1015"/>
    </location>
</feature>
<dbReference type="GO" id="GO:0005524">
    <property type="term" value="F:ATP binding"/>
    <property type="evidence" value="ECO:0007669"/>
    <property type="project" value="UniProtKB-KW"/>
</dbReference>
<evidence type="ECO:0000256" key="13">
    <source>
        <dbReference type="SAM" id="Phobius"/>
    </source>
</evidence>
<evidence type="ECO:0000256" key="3">
    <source>
        <dbReference type="ARBA" id="ARBA00022553"/>
    </source>
</evidence>
<dbReference type="Proteomes" id="UP000559987">
    <property type="component" value="Unassembled WGS sequence"/>
</dbReference>
<feature type="domain" description="HPt" evidence="18">
    <location>
        <begin position="1337"/>
        <end position="1439"/>
    </location>
</feature>
<feature type="transmembrane region" description="Helical" evidence="13">
    <location>
        <begin position="334"/>
        <end position="357"/>
    </location>
</feature>
<dbReference type="PROSITE" id="PS50112">
    <property type="entry name" value="PAS"/>
    <property type="match status" value="2"/>
</dbReference>
<keyword evidence="13" id="KW-0472">Membrane</keyword>
<keyword evidence="4" id="KW-0808">Transferase</keyword>
<dbReference type="Pfam" id="PF01627">
    <property type="entry name" value="Hpt"/>
    <property type="match status" value="1"/>
</dbReference>
<dbReference type="Pfam" id="PF00512">
    <property type="entry name" value="HisKA"/>
    <property type="match status" value="1"/>
</dbReference>
<dbReference type="InterPro" id="IPR008207">
    <property type="entry name" value="Sig_transdc_His_kin_Hpt_dom"/>
</dbReference>
<dbReference type="Pfam" id="PF13426">
    <property type="entry name" value="PAS_9"/>
    <property type="match status" value="1"/>
</dbReference>
<evidence type="ECO:0000256" key="4">
    <source>
        <dbReference type="ARBA" id="ARBA00022679"/>
    </source>
</evidence>
<accession>A0A839UN73</accession>
<keyword evidence="8" id="KW-0902">Two-component regulatory system</keyword>
<dbReference type="GO" id="GO:0000155">
    <property type="term" value="F:phosphorelay sensor kinase activity"/>
    <property type="evidence" value="ECO:0007669"/>
    <property type="project" value="InterPro"/>
</dbReference>
<dbReference type="GO" id="GO:0005886">
    <property type="term" value="C:plasma membrane"/>
    <property type="evidence" value="ECO:0007669"/>
    <property type="project" value="UniProtKB-SubCell"/>
</dbReference>
<evidence type="ECO:0000259" key="18">
    <source>
        <dbReference type="PROSITE" id="PS50894"/>
    </source>
</evidence>
<evidence type="ECO:0000256" key="6">
    <source>
        <dbReference type="ARBA" id="ARBA00022777"/>
    </source>
</evidence>
<dbReference type="PROSITE" id="PS50113">
    <property type="entry name" value="PAC"/>
    <property type="match status" value="1"/>
</dbReference>
<dbReference type="CDD" id="cd16922">
    <property type="entry name" value="HATPase_EvgS-ArcB-TorS-like"/>
    <property type="match status" value="1"/>
</dbReference>
<evidence type="ECO:0000256" key="8">
    <source>
        <dbReference type="ARBA" id="ARBA00023012"/>
    </source>
</evidence>
<evidence type="ECO:0000256" key="12">
    <source>
        <dbReference type="PROSITE-ProRule" id="PRU00169"/>
    </source>
</evidence>
<feature type="domain" description="Response regulatory" evidence="15">
    <location>
        <begin position="1178"/>
        <end position="1292"/>
    </location>
</feature>
<dbReference type="InterPro" id="IPR000014">
    <property type="entry name" value="PAS"/>
</dbReference>
<feature type="domain" description="PAS" evidence="16">
    <location>
        <begin position="652"/>
        <end position="716"/>
    </location>
</feature>
<name>A0A839UN73_9GAMM</name>
<dbReference type="InterPro" id="IPR004358">
    <property type="entry name" value="Sig_transdc_His_kin-like_C"/>
</dbReference>
<evidence type="ECO:0000256" key="11">
    <source>
        <dbReference type="PROSITE-ProRule" id="PRU00110"/>
    </source>
</evidence>
<proteinExistence type="predicted"/>
<dbReference type="CDD" id="cd00130">
    <property type="entry name" value="PAS"/>
    <property type="match status" value="3"/>
</dbReference>
<evidence type="ECO:0000256" key="9">
    <source>
        <dbReference type="ARBA" id="ARBA00064003"/>
    </source>
</evidence>
<dbReference type="InterPro" id="IPR003594">
    <property type="entry name" value="HATPase_dom"/>
</dbReference>
<protein>
    <recommendedName>
        <fullName evidence="10">Sensory/regulatory protein RpfC</fullName>
        <ecNumber evidence="2">2.7.13.3</ecNumber>
    </recommendedName>
</protein>
<dbReference type="CDD" id="cd00082">
    <property type="entry name" value="HisKA"/>
    <property type="match status" value="1"/>
</dbReference>
<comment type="caution">
    <text evidence="19">The sequence shown here is derived from an EMBL/GenBank/DDBJ whole genome shotgun (WGS) entry which is preliminary data.</text>
</comment>
<dbReference type="InterPro" id="IPR000700">
    <property type="entry name" value="PAS-assoc_C"/>
</dbReference>
<dbReference type="InterPro" id="IPR003661">
    <property type="entry name" value="HisK_dim/P_dom"/>
</dbReference>
<dbReference type="SMART" id="SM00091">
    <property type="entry name" value="PAS"/>
    <property type="match status" value="3"/>
</dbReference>
<dbReference type="Gene3D" id="3.30.450.20">
    <property type="entry name" value="PAS domain"/>
    <property type="match status" value="3"/>
</dbReference>
<feature type="domain" description="Response regulatory" evidence="15">
    <location>
        <begin position="1033"/>
        <end position="1151"/>
    </location>
</feature>
<feature type="modified residue" description="Phosphohistidine" evidence="11">
    <location>
        <position position="1376"/>
    </location>
</feature>
<dbReference type="InterPro" id="IPR011006">
    <property type="entry name" value="CheY-like_superfamily"/>
</dbReference>
<dbReference type="CDD" id="cd17546">
    <property type="entry name" value="REC_hyHK_CKI1_RcsC-like"/>
    <property type="match status" value="2"/>
</dbReference>
<dbReference type="PANTHER" id="PTHR45339">
    <property type="entry name" value="HYBRID SIGNAL TRANSDUCTION HISTIDINE KINASE J"/>
    <property type="match status" value="1"/>
</dbReference>
<comment type="caution">
    <text evidence="12">Lacks conserved residue(s) required for the propagation of feature annotation.</text>
</comment>
<keyword evidence="7" id="KW-0067">ATP-binding</keyword>
<dbReference type="InterPro" id="IPR035965">
    <property type="entry name" value="PAS-like_dom_sf"/>
</dbReference>
<dbReference type="FunFam" id="1.10.287.130:FF:000002">
    <property type="entry name" value="Two-component osmosensing histidine kinase"/>
    <property type="match status" value="1"/>
</dbReference>
<evidence type="ECO:0000256" key="5">
    <source>
        <dbReference type="ARBA" id="ARBA00022741"/>
    </source>
</evidence>
<dbReference type="Pfam" id="PF00072">
    <property type="entry name" value="Response_reg"/>
    <property type="match status" value="2"/>
</dbReference>
<dbReference type="InterPro" id="IPR001789">
    <property type="entry name" value="Sig_transdc_resp-reg_receiver"/>
</dbReference>
<keyword evidence="6" id="KW-0418">Kinase</keyword>
<comment type="catalytic activity">
    <reaction evidence="1">
        <text>ATP + protein L-histidine = ADP + protein N-phospho-L-histidine.</text>
        <dbReference type="EC" id="2.7.13.3"/>
    </reaction>
</comment>
<dbReference type="Pfam" id="PF08447">
    <property type="entry name" value="PAS_3"/>
    <property type="match status" value="1"/>
</dbReference>
<dbReference type="InterPro" id="IPR036641">
    <property type="entry name" value="HPT_dom_sf"/>
</dbReference>
<comment type="subunit">
    <text evidence="9">At low DSF concentrations, interacts with RpfF.</text>
</comment>
<dbReference type="FunFam" id="3.30.565.10:FF:000010">
    <property type="entry name" value="Sensor histidine kinase RcsC"/>
    <property type="match status" value="1"/>
</dbReference>
<keyword evidence="20" id="KW-1185">Reference proteome</keyword>
<dbReference type="PROSITE" id="PS50110">
    <property type="entry name" value="RESPONSE_REGULATORY"/>
    <property type="match status" value="2"/>
</dbReference>
<keyword evidence="13" id="KW-1133">Transmembrane helix</keyword>
<reference evidence="19 20" key="1">
    <citation type="submission" date="2020-08" db="EMBL/GenBank/DDBJ databases">
        <title>Genomic Encyclopedia of Type Strains, Phase III (KMG-III): the genomes of soil and plant-associated and newly described type strains.</title>
        <authorList>
            <person name="Whitman W."/>
        </authorList>
    </citation>
    <scope>NUCLEOTIDE SEQUENCE [LARGE SCALE GENOMIC DNA]</scope>
    <source>
        <strain evidence="19 20">CECT 8571</strain>
    </source>
</reference>
<dbReference type="InterPro" id="IPR036890">
    <property type="entry name" value="HATPase_C_sf"/>
</dbReference>
<dbReference type="PRINTS" id="PR00344">
    <property type="entry name" value="BCTRLSENSOR"/>
</dbReference>
<dbReference type="InterPro" id="IPR005467">
    <property type="entry name" value="His_kinase_dom"/>
</dbReference>
<evidence type="ECO:0000313" key="20">
    <source>
        <dbReference type="Proteomes" id="UP000559987"/>
    </source>
</evidence>
<organism evidence="19 20">
    <name type="scientific">Simiduia aestuariiviva</name>
    <dbReference type="NCBI Taxonomy" id="1510459"/>
    <lineage>
        <taxon>Bacteria</taxon>
        <taxon>Pseudomonadati</taxon>
        <taxon>Pseudomonadota</taxon>
        <taxon>Gammaproteobacteria</taxon>
        <taxon>Cellvibrionales</taxon>
        <taxon>Cellvibrionaceae</taxon>
        <taxon>Simiduia</taxon>
    </lineage>
</organism>
<evidence type="ECO:0000259" key="17">
    <source>
        <dbReference type="PROSITE" id="PS50113"/>
    </source>
</evidence>
<dbReference type="EC" id="2.7.13.3" evidence="2"/>
<feature type="domain" description="PAS" evidence="16">
    <location>
        <begin position="526"/>
        <end position="581"/>
    </location>
</feature>
<evidence type="ECO:0000256" key="2">
    <source>
        <dbReference type="ARBA" id="ARBA00012438"/>
    </source>
</evidence>
<evidence type="ECO:0000313" key="19">
    <source>
        <dbReference type="EMBL" id="MBB3169292.1"/>
    </source>
</evidence>
<dbReference type="InterPro" id="IPR013655">
    <property type="entry name" value="PAS_fold_3"/>
</dbReference>
<dbReference type="EMBL" id="JACHXZ010000003">
    <property type="protein sequence ID" value="MBB3169292.1"/>
    <property type="molecule type" value="Genomic_DNA"/>
</dbReference>
<dbReference type="SUPFAM" id="SSF47384">
    <property type="entry name" value="Homodimeric domain of signal transducing histidine kinase"/>
    <property type="match status" value="1"/>
</dbReference>
<dbReference type="RefSeq" id="WP_183910773.1">
    <property type="nucleotide sequence ID" value="NZ_JACHXZ010000003.1"/>
</dbReference>
<dbReference type="SUPFAM" id="SSF55785">
    <property type="entry name" value="PYP-like sensor domain (PAS domain)"/>
    <property type="match status" value="3"/>
</dbReference>
<dbReference type="Pfam" id="PF02518">
    <property type="entry name" value="HATPase_c"/>
    <property type="match status" value="1"/>
</dbReference>
<dbReference type="PANTHER" id="PTHR45339:SF5">
    <property type="entry name" value="HISTIDINE KINASE"/>
    <property type="match status" value="1"/>
</dbReference>
<dbReference type="Gene3D" id="3.30.565.10">
    <property type="entry name" value="Histidine kinase-like ATPase, C-terminal domain"/>
    <property type="match status" value="1"/>
</dbReference>